<comment type="caution">
    <text evidence="1">The sequence shown here is derived from an EMBL/GenBank/DDBJ whole genome shotgun (WGS) entry which is preliminary data.</text>
</comment>
<protein>
    <submittedName>
        <fullName evidence="1">Uncharacterized protein</fullName>
    </submittedName>
</protein>
<proteinExistence type="predicted"/>
<dbReference type="Proteomes" id="UP000499080">
    <property type="component" value="Unassembled WGS sequence"/>
</dbReference>
<dbReference type="AlphaFoldDB" id="A0A4Y2AZ09"/>
<organism evidence="1 2">
    <name type="scientific">Araneus ventricosus</name>
    <name type="common">Orbweaver spider</name>
    <name type="synonym">Epeira ventricosa</name>
    <dbReference type="NCBI Taxonomy" id="182803"/>
    <lineage>
        <taxon>Eukaryota</taxon>
        <taxon>Metazoa</taxon>
        <taxon>Ecdysozoa</taxon>
        <taxon>Arthropoda</taxon>
        <taxon>Chelicerata</taxon>
        <taxon>Arachnida</taxon>
        <taxon>Araneae</taxon>
        <taxon>Araneomorphae</taxon>
        <taxon>Entelegynae</taxon>
        <taxon>Araneoidea</taxon>
        <taxon>Araneidae</taxon>
        <taxon>Araneus</taxon>
    </lineage>
</organism>
<name>A0A4Y2AZ09_ARAVE</name>
<accession>A0A4Y2AZ09</accession>
<dbReference type="EMBL" id="BGPR01000037">
    <property type="protein sequence ID" value="GBL84419.1"/>
    <property type="molecule type" value="Genomic_DNA"/>
</dbReference>
<evidence type="ECO:0000313" key="2">
    <source>
        <dbReference type="Proteomes" id="UP000499080"/>
    </source>
</evidence>
<evidence type="ECO:0000313" key="1">
    <source>
        <dbReference type="EMBL" id="GBL84419.1"/>
    </source>
</evidence>
<sequence>MSGCCSSAALMGEPPLVPTIHNHSDIVTNSRFYRWWSNITKDPSCIDTCFDVKSVVVGQMTSAALLNLQHSFIHHSVPSNPRRNKHSVQNPLGIGIGTFTKRVRIQKSLQQAGISQHILILINSSIQARQITGYFIKGTRKVISPISPARLYRLPSSTAALRQRTRVHLFLQLLNQCPGY</sequence>
<keyword evidence="2" id="KW-1185">Reference proteome</keyword>
<gene>
    <name evidence="1" type="ORF">AVEN_117183_1</name>
</gene>
<reference evidence="1 2" key="1">
    <citation type="journal article" date="2019" name="Sci. Rep.">
        <title>Orb-weaving spider Araneus ventricosus genome elucidates the spidroin gene catalogue.</title>
        <authorList>
            <person name="Kono N."/>
            <person name="Nakamura H."/>
            <person name="Ohtoshi R."/>
            <person name="Moran D.A.P."/>
            <person name="Shinohara A."/>
            <person name="Yoshida Y."/>
            <person name="Fujiwara M."/>
            <person name="Mori M."/>
            <person name="Tomita M."/>
            <person name="Arakawa K."/>
        </authorList>
    </citation>
    <scope>NUCLEOTIDE SEQUENCE [LARGE SCALE GENOMIC DNA]</scope>
</reference>